<feature type="transmembrane region" description="Helical" evidence="1">
    <location>
        <begin position="21"/>
        <end position="44"/>
    </location>
</feature>
<evidence type="ECO:0000313" key="3">
    <source>
        <dbReference type="Proteomes" id="UP000838878"/>
    </source>
</evidence>
<keyword evidence="1" id="KW-0472">Membrane</keyword>
<feature type="non-terminal residue" evidence="2">
    <location>
        <position position="187"/>
    </location>
</feature>
<dbReference type="AlphaFoldDB" id="A0A8J9UXS6"/>
<accession>A0A8J9UXS6</accession>
<keyword evidence="1" id="KW-0812">Transmembrane</keyword>
<protein>
    <submittedName>
        <fullName evidence="2">Uncharacterized protein</fullName>
    </submittedName>
</protein>
<feature type="transmembrane region" description="Helical" evidence="1">
    <location>
        <begin position="124"/>
        <end position="150"/>
    </location>
</feature>
<sequence length="187" mass="22304">MRCEFPMITRCCFCFPLRLGLLVWAYIKTISSAVLLSFLLVVVIEDCIRYSRAIMFSLLTFYIPIWSILSMDIIFHIIFIISAHKKEHRKMRVFFRYSIFSLIIYILGLIMTISLFFIESFIFYVFFFGFFQMAIFLWIIIIQMYVLILVRSEVVKLERNSNFEFVNHAAEPGATKEDLRSVEELQY</sequence>
<evidence type="ECO:0000313" key="2">
    <source>
        <dbReference type="EMBL" id="CAH0726754.1"/>
    </source>
</evidence>
<feature type="transmembrane region" description="Helical" evidence="1">
    <location>
        <begin position="93"/>
        <end position="118"/>
    </location>
</feature>
<keyword evidence="3" id="KW-1185">Reference proteome</keyword>
<dbReference type="EMBL" id="OV170226">
    <property type="protein sequence ID" value="CAH0726754.1"/>
    <property type="molecule type" value="Genomic_DNA"/>
</dbReference>
<proteinExistence type="predicted"/>
<dbReference type="OrthoDB" id="7461624at2759"/>
<gene>
    <name evidence="2" type="ORF">BINO364_LOCUS12181</name>
</gene>
<organism evidence="2 3">
    <name type="scientific">Brenthis ino</name>
    <name type="common">lesser marbled fritillary</name>
    <dbReference type="NCBI Taxonomy" id="405034"/>
    <lineage>
        <taxon>Eukaryota</taxon>
        <taxon>Metazoa</taxon>
        <taxon>Ecdysozoa</taxon>
        <taxon>Arthropoda</taxon>
        <taxon>Hexapoda</taxon>
        <taxon>Insecta</taxon>
        <taxon>Pterygota</taxon>
        <taxon>Neoptera</taxon>
        <taxon>Endopterygota</taxon>
        <taxon>Lepidoptera</taxon>
        <taxon>Glossata</taxon>
        <taxon>Ditrysia</taxon>
        <taxon>Papilionoidea</taxon>
        <taxon>Nymphalidae</taxon>
        <taxon>Heliconiinae</taxon>
        <taxon>Argynnini</taxon>
        <taxon>Brenthis</taxon>
    </lineage>
</organism>
<name>A0A8J9UXS6_9NEOP</name>
<evidence type="ECO:0000256" key="1">
    <source>
        <dbReference type="SAM" id="Phobius"/>
    </source>
</evidence>
<reference evidence="2" key="1">
    <citation type="submission" date="2021-12" db="EMBL/GenBank/DDBJ databases">
        <authorList>
            <person name="Martin H S."/>
        </authorList>
    </citation>
    <scope>NUCLEOTIDE SEQUENCE</scope>
</reference>
<keyword evidence="1" id="KW-1133">Transmembrane helix</keyword>
<dbReference type="Proteomes" id="UP000838878">
    <property type="component" value="Chromosome 6"/>
</dbReference>
<feature type="transmembrane region" description="Helical" evidence="1">
    <location>
        <begin position="56"/>
        <end position="81"/>
    </location>
</feature>